<dbReference type="InterPro" id="IPR043502">
    <property type="entry name" value="DNA/RNA_pol_sf"/>
</dbReference>
<dbReference type="Pfam" id="PF07727">
    <property type="entry name" value="RVT_2"/>
    <property type="match status" value="1"/>
</dbReference>
<comment type="caution">
    <text evidence="2">The sequence shown here is derived from an EMBL/GenBank/DDBJ whole genome shotgun (WGS) entry which is preliminary data.</text>
</comment>
<dbReference type="EMBL" id="JABTTQ020001600">
    <property type="protein sequence ID" value="KAK6130063.1"/>
    <property type="molecule type" value="Genomic_DNA"/>
</dbReference>
<evidence type="ECO:0000313" key="3">
    <source>
        <dbReference type="Proteomes" id="UP001318860"/>
    </source>
</evidence>
<evidence type="ECO:0000313" key="2">
    <source>
        <dbReference type="EMBL" id="KAK6130063.1"/>
    </source>
</evidence>
<proteinExistence type="predicted"/>
<dbReference type="PANTHER" id="PTHR11439">
    <property type="entry name" value="GAG-POL-RELATED RETROTRANSPOSON"/>
    <property type="match status" value="1"/>
</dbReference>
<dbReference type="PANTHER" id="PTHR11439:SF467">
    <property type="entry name" value="INTEGRASE CATALYTIC DOMAIN-CONTAINING PROTEIN"/>
    <property type="match status" value="1"/>
</dbReference>
<reference evidence="2 3" key="1">
    <citation type="journal article" date="2021" name="Comput. Struct. Biotechnol. J.">
        <title>De novo genome assembly of the potent medicinal plant Rehmannia glutinosa using nanopore technology.</title>
        <authorList>
            <person name="Ma L."/>
            <person name="Dong C."/>
            <person name="Song C."/>
            <person name="Wang X."/>
            <person name="Zheng X."/>
            <person name="Niu Y."/>
            <person name="Chen S."/>
            <person name="Feng W."/>
        </authorList>
    </citation>
    <scope>NUCLEOTIDE SEQUENCE [LARGE SCALE GENOMIC DNA]</scope>
    <source>
        <strain evidence="2">DH-2019</strain>
    </source>
</reference>
<feature type="domain" description="Reverse transcriptase Ty1/copia-type" evidence="1">
    <location>
        <begin position="1"/>
        <end position="145"/>
    </location>
</feature>
<dbReference type="CDD" id="cd09272">
    <property type="entry name" value="RNase_HI_RT_Ty1"/>
    <property type="match status" value="1"/>
</dbReference>
<dbReference type="InterPro" id="IPR013103">
    <property type="entry name" value="RVT_2"/>
</dbReference>
<protein>
    <recommendedName>
        <fullName evidence="1">Reverse transcriptase Ty1/copia-type domain-containing protein</fullName>
    </recommendedName>
</protein>
<gene>
    <name evidence="2" type="ORF">DH2020_036190</name>
</gene>
<dbReference type="SUPFAM" id="SSF56672">
    <property type="entry name" value="DNA/RNA polymerases"/>
    <property type="match status" value="1"/>
</dbReference>
<accession>A0ABR0V5D0</accession>
<name>A0ABR0V5D0_REHGL</name>
<dbReference type="Proteomes" id="UP001318860">
    <property type="component" value="Unassembled WGS sequence"/>
</dbReference>
<evidence type="ECO:0000259" key="1">
    <source>
        <dbReference type="Pfam" id="PF07727"/>
    </source>
</evidence>
<sequence length="391" mass="43948">MVQPQGYVDPHKPTHVCKLVKALYGLKQAPKAWYDKLKAFLVSLAFKTRFDSSLFFIKVQGKLILVLVYVDDILITGDCNQFISELIVKLNHKFSLKDLGVVSYFLGLETHRTSGGIQLTQPKYIKDLLQKVGLSHSKPVPTPICSSTKLSLHDSTPLEDITLFRSTLGALQYLTMTRPDISFVVNKLSQFLNASIVNHWKICKRVLRYLKGTITTGIMFQPITRMSLECYADADWASCVDDRRSTSGFSVFLGPNIISWSSKKQHVVARSSTESEYRALALATTEVIWIRALFVELGITLAQPSVLWTDNIGAITLASNPVYHARTKHIEIDVHFIRDQVRNREIDVRHVPSEEQLADILTKPLSATRFQCLCNKLCLASLPQSTLHGAC</sequence>
<organism evidence="2 3">
    <name type="scientific">Rehmannia glutinosa</name>
    <name type="common">Chinese foxglove</name>
    <dbReference type="NCBI Taxonomy" id="99300"/>
    <lineage>
        <taxon>Eukaryota</taxon>
        <taxon>Viridiplantae</taxon>
        <taxon>Streptophyta</taxon>
        <taxon>Embryophyta</taxon>
        <taxon>Tracheophyta</taxon>
        <taxon>Spermatophyta</taxon>
        <taxon>Magnoliopsida</taxon>
        <taxon>eudicotyledons</taxon>
        <taxon>Gunneridae</taxon>
        <taxon>Pentapetalae</taxon>
        <taxon>asterids</taxon>
        <taxon>lamiids</taxon>
        <taxon>Lamiales</taxon>
        <taxon>Orobanchaceae</taxon>
        <taxon>Rehmannieae</taxon>
        <taxon>Rehmannia</taxon>
    </lineage>
</organism>
<keyword evidence="3" id="KW-1185">Reference proteome</keyword>